<gene>
    <name evidence="1" type="ORF">ACOLOM_LOCUS12740</name>
</gene>
<name>A0ACA9QHC7_9GLOM</name>
<sequence length="105" mass="11833">MNAFILFSSERRPELQKNDPNMQTAQVSKILGEEWKSMDTSRKEHYNVRAKQLKDEFKQLNPDFVYTRRGASNAAKKRNSTSSTSSTKSPTTSIAVPPQATSVPI</sequence>
<proteinExistence type="predicted"/>
<reference evidence="1" key="1">
    <citation type="submission" date="2021-06" db="EMBL/GenBank/DDBJ databases">
        <authorList>
            <person name="Kallberg Y."/>
            <person name="Tangrot J."/>
            <person name="Rosling A."/>
        </authorList>
    </citation>
    <scope>NUCLEOTIDE SEQUENCE</scope>
    <source>
        <strain evidence="1">CL356</strain>
    </source>
</reference>
<evidence type="ECO:0000313" key="2">
    <source>
        <dbReference type="Proteomes" id="UP000789525"/>
    </source>
</evidence>
<dbReference type="EMBL" id="CAJVPT010053704">
    <property type="protein sequence ID" value="CAG8752017.1"/>
    <property type="molecule type" value="Genomic_DNA"/>
</dbReference>
<evidence type="ECO:0000313" key="1">
    <source>
        <dbReference type="EMBL" id="CAG8752017.1"/>
    </source>
</evidence>
<accession>A0ACA9QHC7</accession>
<organism evidence="1 2">
    <name type="scientific">Acaulospora colombiana</name>
    <dbReference type="NCBI Taxonomy" id="27376"/>
    <lineage>
        <taxon>Eukaryota</taxon>
        <taxon>Fungi</taxon>
        <taxon>Fungi incertae sedis</taxon>
        <taxon>Mucoromycota</taxon>
        <taxon>Glomeromycotina</taxon>
        <taxon>Glomeromycetes</taxon>
        <taxon>Diversisporales</taxon>
        <taxon>Acaulosporaceae</taxon>
        <taxon>Acaulospora</taxon>
    </lineage>
</organism>
<feature type="non-terminal residue" evidence="1">
    <location>
        <position position="105"/>
    </location>
</feature>
<protein>
    <submittedName>
        <fullName evidence="1">4588_t:CDS:1</fullName>
    </submittedName>
</protein>
<dbReference type="Proteomes" id="UP000789525">
    <property type="component" value="Unassembled WGS sequence"/>
</dbReference>
<comment type="caution">
    <text evidence="1">The sequence shown here is derived from an EMBL/GenBank/DDBJ whole genome shotgun (WGS) entry which is preliminary data.</text>
</comment>
<keyword evidence="2" id="KW-1185">Reference proteome</keyword>